<name>A0A7R9DM57_TIMPO</name>
<accession>A0A7R9DM57</accession>
<proteinExistence type="predicted"/>
<dbReference type="AlphaFoldDB" id="A0A7R9DM57"/>
<sequence>MGGIYKKYLQMRIIGIHWKEYKRNQRLVWILHARQHRTLFIVQVRRENKNENTECHVIQLTCPLVADIAQALKLGERDALCYHSIYVDTISQKKQLQIT</sequence>
<organism evidence="1">
    <name type="scientific">Timema poppense</name>
    <name type="common">Walking stick</name>
    <dbReference type="NCBI Taxonomy" id="170557"/>
    <lineage>
        <taxon>Eukaryota</taxon>
        <taxon>Metazoa</taxon>
        <taxon>Ecdysozoa</taxon>
        <taxon>Arthropoda</taxon>
        <taxon>Hexapoda</taxon>
        <taxon>Insecta</taxon>
        <taxon>Pterygota</taxon>
        <taxon>Neoptera</taxon>
        <taxon>Polyneoptera</taxon>
        <taxon>Phasmatodea</taxon>
        <taxon>Timematodea</taxon>
        <taxon>Timematoidea</taxon>
        <taxon>Timematidae</taxon>
        <taxon>Timema</taxon>
    </lineage>
</organism>
<gene>
    <name evidence="1" type="ORF">TPSB3V08_LOCUS11641</name>
</gene>
<reference evidence="1" key="1">
    <citation type="submission" date="2020-11" db="EMBL/GenBank/DDBJ databases">
        <authorList>
            <person name="Tran Van P."/>
        </authorList>
    </citation>
    <scope>NUCLEOTIDE SEQUENCE</scope>
</reference>
<dbReference type="EMBL" id="OD013111">
    <property type="protein sequence ID" value="CAD7417256.1"/>
    <property type="molecule type" value="Genomic_DNA"/>
</dbReference>
<evidence type="ECO:0000313" key="1">
    <source>
        <dbReference type="EMBL" id="CAD7417256.1"/>
    </source>
</evidence>
<protein>
    <submittedName>
        <fullName evidence="1">Uncharacterized protein</fullName>
    </submittedName>
</protein>